<evidence type="ECO:0000313" key="2">
    <source>
        <dbReference type="Proteomes" id="UP000289169"/>
    </source>
</evidence>
<gene>
    <name evidence="1" type="ORF">Henu6_gp9</name>
</gene>
<name>A0A410T5J6_9CAUD</name>
<evidence type="ECO:0000313" key="1">
    <source>
        <dbReference type="EMBL" id="QAU03863.1"/>
    </source>
</evidence>
<accession>A0A410T5J6</accession>
<sequence>MRHMMENLIQPTEEQFEQIRDELEGCSDDFGRTHKRVLTELGLDTDLRDSVIYNDTLETYTFLCENCDCWCSPDTRVHNQIAEMTVCEECDEQLS</sequence>
<proteinExistence type="predicted"/>
<organism evidence="1 2">
    <name type="scientific">Acinetobacter phage Henu6</name>
    <dbReference type="NCBI Taxonomy" id="2500136"/>
    <lineage>
        <taxon>Viruses</taxon>
        <taxon>Duplodnaviria</taxon>
        <taxon>Heunggongvirae</taxon>
        <taxon>Uroviricota</taxon>
        <taxon>Caudoviricetes</taxon>
        <taxon>Pantevenvirales</taxon>
        <taxon>Straboviridae</taxon>
        <taxon>Twarogvirinae</taxon>
        <taxon>Zedzedvirus</taxon>
        <taxon>Zedzedvirus zz1</taxon>
    </lineage>
</organism>
<dbReference type="Proteomes" id="UP000289169">
    <property type="component" value="Segment"/>
</dbReference>
<reference evidence="1 2" key="1">
    <citation type="submission" date="2018-11" db="EMBL/GenBank/DDBJ databases">
        <authorList>
            <person name="Teng T."/>
        </authorList>
    </citation>
    <scope>NUCLEOTIDE SEQUENCE [LARGE SCALE GENOMIC DNA]</scope>
</reference>
<dbReference type="EMBL" id="MK240351">
    <property type="protein sequence ID" value="QAU03863.1"/>
    <property type="molecule type" value="Genomic_DNA"/>
</dbReference>
<protein>
    <submittedName>
        <fullName evidence="1">Uncharacterized protein</fullName>
    </submittedName>
</protein>